<evidence type="ECO:0000313" key="3">
    <source>
        <dbReference type="Proteomes" id="UP000799118"/>
    </source>
</evidence>
<dbReference type="Pfam" id="PF05368">
    <property type="entry name" value="NmrA"/>
    <property type="match status" value="1"/>
</dbReference>
<dbReference type="CDD" id="cd05269">
    <property type="entry name" value="TMR_SDR_a"/>
    <property type="match status" value="1"/>
</dbReference>
<dbReference type="EMBL" id="ML770224">
    <property type="protein sequence ID" value="KAE9384098.1"/>
    <property type="molecule type" value="Genomic_DNA"/>
</dbReference>
<dbReference type="InterPro" id="IPR008030">
    <property type="entry name" value="NmrA-like"/>
</dbReference>
<sequence>MSLIGITGASGKLGSAIVKHLLTLVPPSSIVACARDTSKLTSLSSQGVDVRKTDFSDPSTLGSAFKGLDKLVIVSVDKFGDEATKLHKAAIEAAKSSGVKTIYYTSQVSASPTSAVAFGTQHAATEADLESSGVAFVSLRNGFYLSSLEHMVGGAKHNGEIVTPQDGKVAWTSPADLAIANAIIIASTDSFPKFVYLTASSSYDMSDIAAILTEAWDKPVKHVVVSPEAYKERMVGHGVPAMFVDFFVGAYKAMENGEFAKVDPKLEELLGRKPQTVEEWFEASKGAPAH</sequence>
<feature type="domain" description="NmrA-like" evidence="1">
    <location>
        <begin position="2"/>
        <end position="281"/>
    </location>
</feature>
<dbReference type="PANTHER" id="PTHR47129">
    <property type="entry name" value="QUINONE OXIDOREDUCTASE 2"/>
    <property type="match status" value="1"/>
</dbReference>
<name>A0A6A4GF67_9AGAR</name>
<proteinExistence type="predicted"/>
<evidence type="ECO:0000259" key="1">
    <source>
        <dbReference type="Pfam" id="PF05368"/>
    </source>
</evidence>
<dbReference type="Gene3D" id="3.40.50.720">
    <property type="entry name" value="NAD(P)-binding Rossmann-like Domain"/>
    <property type="match status" value="1"/>
</dbReference>
<dbReference type="Gene3D" id="3.90.25.10">
    <property type="entry name" value="UDP-galactose 4-epimerase, domain 1"/>
    <property type="match status" value="1"/>
</dbReference>
<dbReference type="SUPFAM" id="SSF51735">
    <property type="entry name" value="NAD(P)-binding Rossmann-fold domains"/>
    <property type="match status" value="1"/>
</dbReference>
<accession>A0A6A4GF67</accession>
<organism evidence="2 3">
    <name type="scientific">Gymnopus androsaceus JB14</name>
    <dbReference type="NCBI Taxonomy" id="1447944"/>
    <lineage>
        <taxon>Eukaryota</taxon>
        <taxon>Fungi</taxon>
        <taxon>Dikarya</taxon>
        <taxon>Basidiomycota</taxon>
        <taxon>Agaricomycotina</taxon>
        <taxon>Agaricomycetes</taxon>
        <taxon>Agaricomycetidae</taxon>
        <taxon>Agaricales</taxon>
        <taxon>Marasmiineae</taxon>
        <taxon>Omphalotaceae</taxon>
        <taxon>Gymnopus</taxon>
    </lineage>
</organism>
<evidence type="ECO:0000313" key="2">
    <source>
        <dbReference type="EMBL" id="KAE9384098.1"/>
    </source>
</evidence>
<dbReference type="OrthoDB" id="419598at2759"/>
<reference evidence="2" key="1">
    <citation type="journal article" date="2019" name="Environ. Microbiol.">
        <title>Fungal ecological strategies reflected in gene transcription - a case study of two litter decomposers.</title>
        <authorList>
            <person name="Barbi F."/>
            <person name="Kohler A."/>
            <person name="Barry K."/>
            <person name="Baskaran P."/>
            <person name="Daum C."/>
            <person name="Fauchery L."/>
            <person name="Ihrmark K."/>
            <person name="Kuo A."/>
            <person name="LaButti K."/>
            <person name="Lipzen A."/>
            <person name="Morin E."/>
            <person name="Grigoriev I.V."/>
            <person name="Henrissat B."/>
            <person name="Lindahl B."/>
            <person name="Martin F."/>
        </authorList>
    </citation>
    <scope>NUCLEOTIDE SEQUENCE</scope>
    <source>
        <strain evidence="2">JB14</strain>
    </source>
</reference>
<dbReference type="PANTHER" id="PTHR47129:SF1">
    <property type="entry name" value="NMRA-LIKE DOMAIN-CONTAINING PROTEIN"/>
    <property type="match status" value="1"/>
</dbReference>
<dbReference type="InterPro" id="IPR052718">
    <property type="entry name" value="NmrA-type_oxidoreductase"/>
</dbReference>
<dbReference type="Proteomes" id="UP000799118">
    <property type="component" value="Unassembled WGS sequence"/>
</dbReference>
<dbReference type="AlphaFoldDB" id="A0A6A4GF67"/>
<dbReference type="InterPro" id="IPR036291">
    <property type="entry name" value="NAD(P)-bd_dom_sf"/>
</dbReference>
<protein>
    <submittedName>
        <fullName evidence="2">Nucleoside-diphosphate-sugar epimerase</fullName>
    </submittedName>
</protein>
<keyword evidence="3" id="KW-1185">Reference proteome</keyword>
<gene>
    <name evidence="2" type="ORF">BT96DRAFT_892608</name>
</gene>